<keyword evidence="3" id="KW-0479">Metal-binding</keyword>
<gene>
    <name evidence="8" type="primary">comEB</name>
    <name evidence="8" type="ORF">BN1180_03928</name>
</gene>
<keyword evidence="9" id="KW-1185">Reference proteome</keyword>
<organism evidence="8 9">
    <name type="scientific">Peribacillus simplex</name>
    <dbReference type="NCBI Taxonomy" id="1478"/>
    <lineage>
        <taxon>Bacteria</taxon>
        <taxon>Bacillati</taxon>
        <taxon>Bacillota</taxon>
        <taxon>Bacilli</taxon>
        <taxon>Bacillales</taxon>
        <taxon>Bacillaceae</taxon>
        <taxon>Peribacillus</taxon>
    </lineage>
</organism>
<dbReference type="GO" id="GO:0005737">
    <property type="term" value="C:cytoplasm"/>
    <property type="evidence" value="ECO:0007669"/>
    <property type="project" value="TreeGrafter"/>
</dbReference>
<dbReference type="PANTHER" id="PTHR11086:SF18">
    <property type="entry name" value="DEOXYCYTIDYLATE DEAMINASE"/>
    <property type="match status" value="1"/>
</dbReference>
<accession>A0AAN2TU05</accession>
<dbReference type="GO" id="GO:0004132">
    <property type="term" value="F:dCMP deaminase activity"/>
    <property type="evidence" value="ECO:0007669"/>
    <property type="project" value="TreeGrafter"/>
</dbReference>
<dbReference type="PANTHER" id="PTHR11086">
    <property type="entry name" value="DEOXYCYTIDYLATE DEAMINASE-RELATED"/>
    <property type="match status" value="1"/>
</dbReference>
<comment type="similarity">
    <text evidence="2">Belongs to the cytidine and deoxycytidylate deaminase family.</text>
</comment>
<comment type="caution">
    <text evidence="8">The sequence shown here is derived from an EMBL/GenBank/DDBJ whole genome shotgun (WGS) entry which is preliminary data.</text>
</comment>
<evidence type="ECO:0000256" key="2">
    <source>
        <dbReference type="ARBA" id="ARBA00006576"/>
    </source>
</evidence>
<dbReference type="PROSITE" id="PS51747">
    <property type="entry name" value="CYT_DCMP_DEAMINASES_2"/>
    <property type="match status" value="1"/>
</dbReference>
<dbReference type="CDD" id="cd01286">
    <property type="entry name" value="deoxycytidylate_deaminase"/>
    <property type="match status" value="1"/>
</dbReference>
<keyword evidence="4" id="KW-0378">Hydrolase</keyword>
<dbReference type="Pfam" id="PF00383">
    <property type="entry name" value="dCMP_cyt_deam_1"/>
    <property type="match status" value="1"/>
</dbReference>
<dbReference type="InterPro" id="IPR035105">
    <property type="entry name" value="Deoxycytidylate_deaminase_dom"/>
</dbReference>
<evidence type="ECO:0000313" key="9">
    <source>
        <dbReference type="Proteomes" id="UP000182110"/>
    </source>
</evidence>
<dbReference type="InterPro" id="IPR016192">
    <property type="entry name" value="APOBEC/CMP_deaminase_Zn-bd"/>
</dbReference>
<feature type="domain" description="CMP/dCMP-type deaminase" evidence="7">
    <location>
        <begin position="29"/>
        <end position="156"/>
    </location>
</feature>
<evidence type="ECO:0000313" key="8">
    <source>
        <dbReference type="EMBL" id="CEG33748.1"/>
    </source>
</evidence>
<evidence type="ECO:0000256" key="4">
    <source>
        <dbReference type="ARBA" id="ARBA00022801"/>
    </source>
</evidence>
<evidence type="ECO:0000256" key="6">
    <source>
        <dbReference type="NCBIfam" id="TIGR02571"/>
    </source>
</evidence>
<evidence type="ECO:0000256" key="5">
    <source>
        <dbReference type="ARBA" id="ARBA00022833"/>
    </source>
</evidence>
<dbReference type="EMBL" id="CCXW01000001">
    <property type="protein sequence ID" value="CEG33748.1"/>
    <property type="molecule type" value="Genomic_DNA"/>
</dbReference>
<evidence type="ECO:0000259" key="7">
    <source>
        <dbReference type="PROSITE" id="PS51747"/>
    </source>
</evidence>
<evidence type="ECO:0000256" key="1">
    <source>
        <dbReference type="ARBA" id="ARBA00001947"/>
    </source>
</evidence>
<dbReference type="InterPro" id="IPR015517">
    <property type="entry name" value="dCMP_deaminase-rel"/>
</dbReference>
<dbReference type="SUPFAM" id="SSF53927">
    <property type="entry name" value="Cytidine deaminase-like"/>
    <property type="match status" value="1"/>
</dbReference>
<dbReference type="InterPro" id="IPR002125">
    <property type="entry name" value="CMP_dCMP_dom"/>
</dbReference>
<dbReference type="PROSITE" id="PS00903">
    <property type="entry name" value="CYT_DCMP_DEAMINASES_1"/>
    <property type="match status" value="1"/>
</dbReference>
<dbReference type="Gene3D" id="3.40.140.10">
    <property type="entry name" value="Cytidine Deaminase, domain 2"/>
    <property type="match status" value="1"/>
</dbReference>
<dbReference type="AlphaFoldDB" id="A0AAN2TU05"/>
<sequence>MNATQMDRKRVKLKKIILVVRGYNMNRISWDQYFMAQSHLLALRSTCTRLTVGATIVRDNRIIAGGYNGSIAGGTHCIDDGCYVIDNHCVRTIHAEMNALLQCAKFGVPTDEAEIYVTHFPCLQCCKSLIQAGIKAVYYAEDYKNHPYALELFKQAGVKTEKVEAKGAIDVNGKQKKDFVFSLLAQLEQNGLGKEDLLELEKQANQIFEN</sequence>
<dbReference type="InterPro" id="IPR016193">
    <property type="entry name" value="Cytidine_deaminase-like"/>
</dbReference>
<proteinExistence type="inferred from homology"/>
<dbReference type="GO" id="GO:0008270">
    <property type="term" value="F:zinc ion binding"/>
    <property type="evidence" value="ECO:0007669"/>
    <property type="project" value="InterPro"/>
</dbReference>
<dbReference type="InterPro" id="IPR013404">
    <property type="entry name" value="Competence_ComEB"/>
</dbReference>
<dbReference type="NCBIfam" id="TIGR02571">
    <property type="entry name" value="ComEB"/>
    <property type="match status" value="1"/>
</dbReference>
<reference evidence="8 9" key="1">
    <citation type="journal article" date="2014" name="Genome Announc.">
        <title>Genome Sequence of Bacillus simplex Strain P558, Isolated from a Human Fecal Sample.</title>
        <authorList>
            <person name="Croce O."/>
            <person name="Hugon P."/>
            <person name="Lagier J.C."/>
            <person name="Bibi F."/>
            <person name="Robert C."/>
            <person name="Azhar E.I."/>
            <person name="Raoult D."/>
            <person name="Fournier P.E."/>
        </authorList>
    </citation>
    <scope>NUCLEOTIDE SEQUENCE [LARGE SCALE GENOMIC DNA]</scope>
    <source>
        <strain evidence="8 9">P558</strain>
    </source>
</reference>
<name>A0AAN2TU05_9BACI</name>
<comment type="cofactor">
    <cofactor evidence="1">
        <name>Zn(2+)</name>
        <dbReference type="ChEBI" id="CHEBI:29105"/>
    </cofactor>
</comment>
<protein>
    <recommendedName>
        <fullName evidence="6">ComE operon protein 2</fullName>
    </recommendedName>
</protein>
<evidence type="ECO:0000256" key="3">
    <source>
        <dbReference type="ARBA" id="ARBA00022723"/>
    </source>
</evidence>
<dbReference type="Proteomes" id="UP000182110">
    <property type="component" value="Unassembled WGS sequence"/>
</dbReference>
<keyword evidence="5" id="KW-0862">Zinc</keyword>